<dbReference type="InterPro" id="IPR017900">
    <property type="entry name" value="4Fe4S_Fe_S_CS"/>
</dbReference>
<evidence type="ECO:0000256" key="3">
    <source>
        <dbReference type="ARBA" id="ARBA00022723"/>
    </source>
</evidence>
<keyword evidence="7" id="KW-1133">Transmembrane helix</keyword>
<feature type="domain" description="4Fe-4S ferredoxin-type" evidence="8">
    <location>
        <begin position="217"/>
        <end position="245"/>
    </location>
</feature>
<evidence type="ECO:0000256" key="5">
    <source>
        <dbReference type="ARBA" id="ARBA00023004"/>
    </source>
</evidence>
<feature type="transmembrane region" description="Helical" evidence="7">
    <location>
        <begin position="21"/>
        <end position="40"/>
    </location>
</feature>
<keyword evidence="4" id="KW-0249">Electron transport</keyword>
<evidence type="ECO:0000313" key="9">
    <source>
        <dbReference type="EMBL" id="KPL70298.1"/>
    </source>
</evidence>
<dbReference type="Gene3D" id="3.30.70.20">
    <property type="match status" value="3"/>
</dbReference>
<evidence type="ECO:0000256" key="7">
    <source>
        <dbReference type="SAM" id="Phobius"/>
    </source>
</evidence>
<dbReference type="InterPro" id="IPR051684">
    <property type="entry name" value="Electron_Trans/Redox"/>
</dbReference>
<name>A0A0N8GKP8_9CHLR</name>
<dbReference type="PATRIC" id="fig|229920.5.peg.175"/>
<keyword evidence="7" id="KW-0472">Membrane</keyword>
<sequence>MSNVPKNTIGRVRIGRRLVQTGFLLLFLFPWLPVLLHRLYGKETQPMTSWLLPFDVLLNGSKALHGEFAWIVAGAALFVAAGSWVLGRSFCGWICPIGTILDWIRPLFFWQRKKTVRPSAKNSRLRFRILVFVLVAAFLSLQFTGWLDPLVIFNRTVSAIITNLAIFDLSNLRILPFTGFLLFAVIVILEFLQPRFWCRNVCPFGALISLPAHFSLMNRRVTNDCTYCGECRNMCPMRAIGPEPHETRYADCTFCLDCEAACPNQGISFGFGKLASSRWKKIPPTDGMKDQPITGSYEETGSMVPGTISRRRVLELVAAGGVGLAAAPALNLLRPQTGLVRPPGALPEAQFTQTCISCQECIRICPSQALRPALFEGGLTSIGTPYLSPRQGACSFNPSCPQLCAQVCPVGAIRSIPVHKMKTGIARVNHNTCLAWDQGVKCLVCVEACLSDAAKSENGRVIVNAEKCTGCGRCESGCPVPGSAIKVYPL</sequence>
<dbReference type="Pfam" id="PF12797">
    <property type="entry name" value="Fer4_2"/>
    <property type="match status" value="1"/>
</dbReference>
<keyword evidence="7" id="KW-0812">Transmembrane</keyword>
<reference evidence="9 10" key="1">
    <citation type="submission" date="2015-07" db="EMBL/GenBank/DDBJ databases">
        <title>Genome sequence of Leptolinea tardivitalis DSM 16556.</title>
        <authorList>
            <person name="Hemp J."/>
            <person name="Ward L.M."/>
            <person name="Pace L.A."/>
            <person name="Fischer W.W."/>
        </authorList>
    </citation>
    <scope>NUCLEOTIDE SEQUENCE [LARGE SCALE GENOMIC DNA]</scope>
    <source>
        <strain evidence="9 10">YMTK-2</strain>
    </source>
</reference>
<feature type="transmembrane region" description="Helical" evidence="7">
    <location>
        <begin position="174"/>
        <end position="192"/>
    </location>
</feature>
<keyword evidence="3" id="KW-0479">Metal-binding</keyword>
<evidence type="ECO:0000256" key="4">
    <source>
        <dbReference type="ARBA" id="ARBA00022982"/>
    </source>
</evidence>
<dbReference type="EMBL" id="LGCK01000014">
    <property type="protein sequence ID" value="KPL70298.1"/>
    <property type="molecule type" value="Genomic_DNA"/>
</dbReference>
<protein>
    <recommendedName>
        <fullName evidence="8">4Fe-4S ferredoxin-type domain-containing protein</fullName>
    </recommendedName>
</protein>
<organism evidence="9 10">
    <name type="scientific">Leptolinea tardivitalis</name>
    <dbReference type="NCBI Taxonomy" id="229920"/>
    <lineage>
        <taxon>Bacteria</taxon>
        <taxon>Bacillati</taxon>
        <taxon>Chloroflexota</taxon>
        <taxon>Anaerolineae</taxon>
        <taxon>Anaerolineales</taxon>
        <taxon>Anaerolineaceae</taxon>
        <taxon>Leptolinea</taxon>
    </lineage>
</organism>
<feature type="domain" description="4Fe-4S ferredoxin-type" evidence="8">
    <location>
        <begin position="383"/>
        <end position="418"/>
    </location>
</feature>
<dbReference type="Proteomes" id="UP000050430">
    <property type="component" value="Unassembled WGS sequence"/>
</dbReference>
<keyword evidence="5" id="KW-0408">Iron</keyword>
<keyword evidence="2" id="KW-0004">4Fe-4S</keyword>
<keyword evidence="1" id="KW-0813">Transport</keyword>
<feature type="domain" description="4Fe-4S ferredoxin-type" evidence="8">
    <location>
        <begin position="459"/>
        <end position="490"/>
    </location>
</feature>
<dbReference type="PANTHER" id="PTHR30176:SF3">
    <property type="entry name" value="FERREDOXIN-TYPE PROTEIN NAPH"/>
    <property type="match status" value="1"/>
</dbReference>
<feature type="transmembrane region" description="Helical" evidence="7">
    <location>
        <begin position="127"/>
        <end position="147"/>
    </location>
</feature>
<evidence type="ECO:0000256" key="2">
    <source>
        <dbReference type="ARBA" id="ARBA00022485"/>
    </source>
</evidence>
<dbReference type="OrthoDB" id="9810688at2"/>
<evidence type="ECO:0000259" key="8">
    <source>
        <dbReference type="PROSITE" id="PS51379"/>
    </source>
</evidence>
<dbReference type="AlphaFoldDB" id="A0A0N8GKP8"/>
<feature type="domain" description="4Fe-4S ferredoxin-type" evidence="8">
    <location>
        <begin position="345"/>
        <end position="375"/>
    </location>
</feature>
<evidence type="ECO:0000256" key="6">
    <source>
        <dbReference type="ARBA" id="ARBA00023014"/>
    </source>
</evidence>
<proteinExistence type="predicted"/>
<keyword evidence="6" id="KW-0411">Iron-sulfur</keyword>
<dbReference type="RefSeq" id="WP_062422170.1">
    <property type="nucleotide sequence ID" value="NZ_BBYA01000010.1"/>
</dbReference>
<feature type="transmembrane region" description="Helical" evidence="7">
    <location>
        <begin position="68"/>
        <end position="87"/>
    </location>
</feature>
<evidence type="ECO:0000313" key="10">
    <source>
        <dbReference type="Proteomes" id="UP000050430"/>
    </source>
</evidence>
<dbReference type="PROSITE" id="PS51379">
    <property type="entry name" value="4FE4S_FER_2"/>
    <property type="match status" value="4"/>
</dbReference>
<dbReference type="Pfam" id="PF12798">
    <property type="entry name" value="Fer4_3"/>
    <property type="match status" value="1"/>
</dbReference>
<evidence type="ECO:0000256" key="1">
    <source>
        <dbReference type="ARBA" id="ARBA00022448"/>
    </source>
</evidence>
<dbReference type="PROSITE" id="PS00198">
    <property type="entry name" value="4FE4S_FER_1"/>
    <property type="match status" value="4"/>
</dbReference>
<keyword evidence="10" id="KW-1185">Reference proteome</keyword>
<dbReference type="InterPro" id="IPR017896">
    <property type="entry name" value="4Fe4S_Fe-S-bd"/>
</dbReference>
<dbReference type="Pfam" id="PF12801">
    <property type="entry name" value="Fer4_5"/>
    <property type="match status" value="2"/>
</dbReference>
<dbReference type="GO" id="GO:0005886">
    <property type="term" value="C:plasma membrane"/>
    <property type="evidence" value="ECO:0007669"/>
    <property type="project" value="TreeGrafter"/>
</dbReference>
<accession>A0A0N8GKP8</accession>
<gene>
    <name evidence="9" type="ORF">ADM99_14140</name>
</gene>
<dbReference type="SUPFAM" id="SSF54862">
    <property type="entry name" value="4Fe-4S ferredoxins"/>
    <property type="match status" value="2"/>
</dbReference>
<dbReference type="STRING" id="229920.ADM99_14140"/>
<dbReference type="GO" id="GO:0051539">
    <property type="term" value="F:4 iron, 4 sulfur cluster binding"/>
    <property type="evidence" value="ECO:0007669"/>
    <property type="project" value="UniProtKB-KW"/>
</dbReference>
<dbReference type="CDD" id="cd16373">
    <property type="entry name" value="DMSOR_beta_like"/>
    <property type="match status" value="1"/>
</dbReference>
<dbReference type="PANTHER" id="PTHR30176">
    <property type="entry name" value="FERREDOXIN-TYPE PROTEIN NAPH"/>
    <property type="match status" value="1"/>
</dbReference>
<comment type="caution">
    <text evidence="9">The sequence shown here is derived from an EMBL/GenBank/DDBJ whole genome shotgun (WGS) entry which is preliminary data.</text>
</comment>
<dbReference type="GO" id="GO:0046872">
    <property type="term" value="F:metal ion binding"/>
    <property type="evidence" value="ECO:0007669"/>
    <property type="project" value="UniProtKB-KW"/>
</dbReference>